<accession>N9E9A6</accession>
<dbReference type="AlphaFoldDB" id="N9E9A6"/>
<sequence>MSQVECSQMECMTDRIQNADWNQISEQLHQHGYAMIEQVLSERQCGELKAAYCQADLYRKTVNMQRYRFGLGEYKYFNYPLPNLIEQIRNEVYPRLVPVANAWFKVLGLGNSFPNTYVEFLNLCQQHQQTKATSLILKYQKGGFNTLHQDIYGEIYFPMQLVIVLDQPDINFKGGEFVMTQQNPRAQSKVMVLQPNQGDLLIFTTQFKPERGSRGYHRVNMKHGVSPILQGERHSLGIIFHDAVN</sequence>
<dbReference type="InterPro" id="IPR018655">
    <property type="entry name" value="DUF2086"/>
</dbReference>
<dbReference type="Proteomes" id="UP000017670">
    <property type="component" value="Unassembled WGS sequence"/>
</dbReference>
<dbReference type="Gene3D" id="2.60.120.620">
    <property type="entry name" value="q2cbj1_9rhob like domain"/>
    <property type="match status" value="1"/>
</dbReference>
<dbReference type="HOGENOM" id="CLU_073550_0_0_6"/>
<keyword evidence="2" id="KW-1185">Reference proteome</keyword>
<evidence type="ECO:0000313" key="1">
    <source>
        <dbReference type="EMBL" id="ENW06807.1"/>
    </source>
</evidence>
<evidence type="ECO:0008006" key="3">
    <source>
        <dbReference type="Google" id="ProtNLM"/>
    </source>
</evidence>
<dbReference type="GeneID" id="29856107"/>
<comment type="caution">
    <text evidence="1">The sequence shown here is derived from an EMBL/GenBank/DDBJ whole genome shotgun (WGS) entry which is preliminary data.</text>
</comment>
<dbReference type="STRING" id="262668.GCA_000931715_01233"/>
<name>N9E9A6_9GAMM</name>
<dbReference type="Pfam" id="PF09859">
    <property type="entry name" value="Oxygenase-NA"/>
    <property type="match status" value="1"/>
</dbReference>
<organism evidence="1 2">
    <name type="scientific">Acinetobacter beijerinckii CIP 110307</name>
    <dbReference type="NCBI Taxonomy" id="1217648"/>
    <lineage>
        <taxon>Bacteria</taxon>
        <taxon>Pseudomonadati</taxon>
        <taxon>Pseudomonadota</taxon>
        <taxon>Gammaproteobacteria</taxon>
        <taxon>Moraxellales</taxon>
        <taxon>Moraxellaceae</taxon>
        <taxon>Acinetobacter</taxon>
    </lineage>
</organism>
<gene>
    <name evidence="1" type="ORF">F933_01258</name>
</gene>
<dbReference type="EMBL" id="APQL01000005">
    <property type="protein sequence ID" value="ENW06807.1"/>
    <property type="molecule type" value="Genomic_DNA"/>
</dbReference>
<dbReference type="PATRIC" id="fig|1217648.3.peg.1245"/>
<dbReference type="RefSeq" id="WP_005059562.1">
    <property type="nucleotide sequence ID" value="NZ_KB849765.1"/>
</dbReference>
<proteinExistence type="predicted"/>
<reference evidence="1 2" key="1">
    <citation type="submission" date="2013-02" db="EMBL/GenBank/DDBJ databases">
        <title>The Genome Sequence of Acinetobacter beijerinckii CIP 110307.</title>
        <authorList>
            <consortium name="The Broad Institute Genome Sequencing Platform"/>
            <consortium name="The Broad Institute Genome Sequencing Center for Infectious Disease"/>
            <person name="Cerqueira G."/>
            <person name="Feldgarden M."/>
            <person name="Courvalin P."/>
            <person name="Perichon B."/>
            <person name="Grillot-Courvalin C."/>
            <person name="Clermont D."/>
            <person name="Rocha E."/>
            <person name="Yoon E.-J."/>
            <person name="Nemec A."/>
            <person name="Walker B."/>
            <person name="Young S.K."/>
            <person name="Zeng Q."/>
            <person name="Gargeya S."/>
            <person name="Fitzgerald M."/>
            <person name="Haas B."/>
            <person name="Abouelleil A."/>
            <person name="Alvarado L."/>
            <person name="Arachchi H.M."/>
            <person name="Berlin A.M."/>
            <person name="Chapman S.B."/>
            <person name="Dewar J."/>
            <person name="Goldberg J."/>
            <person name="Griggs A."/>
            <person name="Gujja S."/>
            <person name="Hansen M."/>
            <person name="Howarth C."/>
            <person name="Imamovic A."/>
            <person name="Larimer J."/>
            <person name="McCowan C."/>
            <person name="Murphy C."/>
            <person name="Neiman D."/>
            <person name="Pearson M."/>
            <person name="Priest M."/>
            <person name="Roberts A."/>
            <person name="Saif S."/>
            <person name="Shea T."/>
            <person name="Sisk P."/>
            <person name="Sykes S."/>
            <person name="Wortman J."/>
            <person name="Nusbaum C."/>
            <person name="Birren B."/>
        </authorList>
    </citation>
    <scope>NUCLEOTIDE SEQUENCE [LARGE SCALE GENOMIC DNA]</scope>
    <source>
        <strain evidence="1 2">CIP 110307</strain>
    </source>
</reference>
<evidence type="ECO:0000313" key="2">
    <source>
        <dbReference type="Proteomes" id="UP000017670"/>
    </source>
</evidence>
<dbReference type="eggNOG" id="COG3826">
    <property type="taxonomic scope" value="Bacteria"/>
</dbReference>
<protein>
    <recommendedName>
        <fullName evidence="3">Fe2OG dioxygenase domain-containing protein</fullName>
    </recommendedName>
</protein>